<comment type="caution">
    <text evidence="2">The sequence shown here is derived from an EMBL/GenBank/DDBJ whole genome shotgun (WGS) entry which is preliminary data.</text>
</comment>
<dbReference type="Pfam" id="PF01261">
    <property type="entry name" value="AP_endonuc_2"/>
    <property type="match status" value="1"/>
</dbReference>
<dbReference type="Gene3D" id="3.20.20.150">
    <property type="entry name" value="Divalent-metal-dependent TIM barrel enzymes"/>
    <property type="match status" value="1"/>
</dbReference>
<dbReference type="InterPro" id="IPR036237">
    <property type="entry name" value="Xyl_isomerase-like_sf"/>
</dbReference>
<dbReference type="EMBL" id="NJBN01000010">
    <property type="protein sequence ID" value="TKJ38354.1"/>
    <property type="molecule type" value="Genomic_DNA"/>
</dbReference>
<evidence type="ECO:0000313" key="3">
    <source>
        <dbReference type="Proteomes" id="UP000319619"/>
    </source>
</evidence>
<dbReference type="InterPro" id="IPR050312">
    <property type="entry name" value="IolE/XylAMocC-like"/>
</dbReference>
<organism evidence="2 3">
    <name type="scientific">candidate division LCP-89 bacterium B3_LCP</name>
    <dbReference type="NCBI Taxonomy" id="2012998"/>
    <lineage>
        <taxon>Bacteria</taxon>
        <taxon>Pseudomonadati</taxon>
        <taxon>Bacteria division LCP-89</taxon>
    </lineage>
</organism>
<evidence type="ECO:0000313" key="2">
    <source>
        <dbReference type="EMBL" id="TKJ38354.1"/>
    </source>
</evidence>
<dbReference type="AlphaFoldDB" id="A0A532UTT2"/>
<dbReference type="InterPro" id="IPR013022">
    <property type="entry name" value="Xyl_isomerase-like_TIM-brl"/>
</dbReference>
<gene>
    <name evidence="2" type="ORF">CEE37_12605</name>
</gene>
<sequence>MNGLHTSERDELGNIGFRMGLVRDLPLKKSLKTLADAGYKSVGICSAHADFNNKKLSPAKLSKLKEQIDELDLRICSVCHCCKNVDPEAALDESRKGIELASELKCNLMILRTAPVEMDPQGRQTTHNIAELIQAAEEVHVKVAIEPEPGTVIHGLYEFSVLTSQLAGLPISLNLNIGNIALNEGNVIAVIQEWARFIEIVHLCDVRRPDQNHLLPGDGHLDIPDIVISLRKHHYKGDLVIDLDETAEAPDQLAVEAMQRCKQMFS</sequence>
<dbReference type="SUPFAM" id="SSF51658">
    <property type="entry name" value="Xylose isomerase-like"/>
    <property type="match status" value="1"/>
</dbReference>
<feature type="domain" description="Xylose isomerase-like TIM barrel" evidence="1">
    <location>
        <begin position="32"/>
        <end position="262"/>
    </location>
</feature>
<name>A0A532UTT2_UNCL8</name>
<accession>A0A532UTT2</accession>
<dbReference type="Proteomes" id="UP000319619">
    <property type="component" value="Unassembled WGS sequence"/>
</dbReference>
<dbReference type="PANTHER" id="PTHR12110:SF52">
    <property type="entry name" value="XYLOSE ISOMERASE"/>
    <property type="match status" value="1"/>
</dbReference>
<dbReference type="PANTHER" id="PTHR12110">
    <property type="entry name" value="HYDROXYPYRUVATE ISOMERASE"/>
    <property type="match status" value="1"/>
</dbReference>
<evidence type="ECO:0000259" key="1">
    <source>
        <dbReference type="Pfam" id="PF01261"/>
    </source>
</evidence>
<reference evidence="2 3" key="1">
    <citation type="submission" date="2017-06" db="EMBL/GenBank/DDBJ databases">
        <title>Novel microbial phyla capable of carbon fixation and sulfur reduction in deep-sea sediments.</title>
        <authorList>
            <person name="Huang J."/>
            <person name="Baker B."/>
            <person name="Wang Y."/>
        </authorList>
    </citation>
    <scope>NUCLEOTIDE SEQUENCE [LARGE SCALE GENOMIC DNA]</scope>
    <source>
        <strain evidence="2">B3_LCP</strain>
    </source>
</reference>
<protein>
    <recommendedName>
        <fullName evidence="1">Xylose isomerase-like TIM barrel domain-containing protein</fullName>
    </recommendedName>
</protein>
<proteinExistence type="predicted"/>